<gene>
    <name evidence="2" type="ORF">MNBD_GAMMA19-1512</name>
</gene>
<sequence length="526" mass="56220">MGGRWRLRYTGIIMNSIELSLFSSRIEAVCEEMGAVLQRTAFSPNIKDRLDYSCAVFDAAGELCAQAAHIPVHLGSMAYAMRDIVSDLPWSPGDMVILNDPYLGGTHLPDVTVIAPVFAENTVVGFVANRAHHADIGASTPGSMPISRQLSEEGMIIPPTFLVREGRLDEQRLTAIIEATSNAEQSGGDFAAQISANRTGLARLTTLVQSMGVTRYEESLQQLNAYAERLADSSLGDIPDGEYYFEDVMDDDGLGNTDILIVVTLRVSGHQIHVDFTGTAPQTAGNINCPLSVAAAGVYYVFRCLMPPQTPACAGSFRSITLTAPEGSLLNARRPAAVAAGNVETSTRVVDVVMGALAQALPDKIPAASHGSMNNLAMGSRVAGAEWDYYETIGGGMGAGPEHDGLSAVQTHMTNTLNTPIEVLESHYPLRIRRYALREGSGGEGQYRGGDGLIREFEFLAPTIVTLLTERRRHAPWGLRGGGDGRPGSNLHNEEVLPVKTSFEIEAGGRLTIETPGGGGWGGKKH</sequence>
<dbReference type="InterPro" id="IPR045079">
    <property type="entry name" value="Oxoprolinase-like"/>
</dbReference>
<dbReference type="AlphaFoldDB" id="A0A3B1AGE3"/>
<dbReference type="EC" id="3.5.2.14" evidence="2"/>
<protein>
    <submittedName>
        <fullName evidence="2">N-methylhydantoinase B</fullName>
        <ecNumber evidence="2">3.5.2.14</ecNumber>
    </submittedName>
</protein>
<dbReference type="PANTHER" id="PTHR11365">
    <property type="entry name" value="5-OXOPROLINASE RELATED"/>
    <property type="match status" value="1"/>
</dbReference>
<keyword evidence="2" id="KW-0378">Hydrolase</keyword>
<proteinExistence type="predicted"/>
<dbReference type="EMBL" id="UOFV01000509">
    <property type="protein sequence ID" value="VAX04999.1"/>
    <property type="molecule type" value="Genomic_DNA"/>
</dbReference>
<dbReference type="GO" id="GO:0047423">
    <property type="term" value="F:N-methylhydantoinase (ATP-hydrolyzing) activity"/>
    <property type="evidence" value="ECO:0007669"/>
    <property type="project" value="UniProtKB-EC"/>
</dbReference>
<dbReference type="GO" id="GO:0017168">
    <property type="term" value="F:5-oxoprolinase (ATP-hydrolyzing) activity"/>
    <property type="evidence" value="ECO:0007669"/>
    <property type="project" value="TreeGrafter"/>
</dbReference>
<evidence type="ECO:0000313" key="2">
    <source>
        <dbReference type="EMBL" id="VAX04999.1"/>
    </source>
</evidence>
<dbReference type="InterPro" id="IPR003692">
    <property type="entry name" value="Hydantoinase_B"/>
</dbReference>
<dbReference type="Pfam" id="PF02538">
    <property type="entry name" value="Hydantoinase_B"/>
    <property type="match status" value="1"/>
</dbReference>
<evidence type="ECO:0000259" key="1">
    <source>
        <dbReference type="Pfam" id="PF02538"/>
    </source>
</evidence>
<feature type="domain" description="Hydantoinase B/oxoprolinase" evidence="1">
    <location>
        <begin position="16"/>
        <end position="522"/>
    </location>
</feature>
<organism evidence="2">
    <name type="scientific">hydrothermal vent metagenome</name>
    <dbReference type="NCBI Taxonomy" id="652676"/>
    <lineage>
        <taxon>unclassified sequences</taxon>
        <taxon>metagenomes</taxon>
        <taxon>ecological metagenomes</taxon>
    </lineage>
</organism>
<accession>A0A3B1AGE3</accession>
<name>A0A3B1AGE3_9ZZZZ</name>
<reference evidence="2" key="1">
    <citation type="submission" date="2018-06" db="EMBL/GenBank/DDBJ databases">
        <authorList>
            <person name="Zhirakovskaya E."/>
        </authorList>
    </citation>
    <scope>NUCLEOTIDE SEQUENCE</scope>
</reference>
<dbReference type="PANTHER" id="PTHR11365:SF23">
    <property type="entry name" value="HYPOTHETICAL 5-OXOPROLINASE (EUROFUNG)-RELATED"/>
    <property type="match status" value="1"/>
</dbReference>
<dbReference type="GO" id="GO:0006749">
    <property type="term" value="P:glutathione metabolic process"/>
    <property type="evidence" value="ECO:0007669"/>
    <property type="project" value="TreeGrafter"/>
</dbReference>
<dbReference type="GO" id="GO:0005829">
    <property type="term" value="C:cytosol"/>
    <property type="evidence" value="ECO:0007669"/>
    <property type="project" value="TreeGrafter"/>
</dbReference>